<dbReference type="PANTHER" id="PTHR43840:SF15">
    <property type="entry name" value="MITOCHONDRIAL METAL TRANSPORTER 1-RELATED"/>
    <property type="match status" value="1"/>
</dbReference>
<protein>
    <submittedName>
        <fullName evidence="9">Uncharacterized protein</fullName>
    </submittedName>
</protein>
<dbReference type="AlphaFoldDB" id="A0A099T3K5"/>
<dbReference type="GO" id="GO:0015086">
    <property type="term" value="F:cadmium ion transmembrane transporter activity"/>
    <property type="evidence" value="ECO:0007669"/>
    <property type="project" value="TreeGrafter"/>
</dbReference>
<evidence type="ECO:0000256" key="3">
    <source>
        <dbReference type="ARBA" id="ARBA00022692"/>
    </source>
</evidence>
<dbReference type="InterPro" id="IPR058533">
    <property type="entry name" value="Cation_efflux_TM"/>
</dbReference>
<gene>
    <name evidence="9" type="ORF">LI82_01255</name>
</gene>
<dbReference type="PANTHER" id="PTHR43840">
    <property type="entry name" value="MITOCHONDRIAL METAL TRANSPORTER 1-RELATED"/>
    <property type="match status" value="1"/>
</dbReference>
<evidence type="ECO:0000259" key="7">
    <source>
        <dbReference type="Pfam" id="PF01545"/>
    </source>
</evidence>
<feature type="transmembrane region" description="Helical" evidence="6">
    <location>
        <begin position="20"/>
        <end position="41"/>
    </location>
</feature>
<evidence type="ECO:0000256" key="1">
    <source>
        <dbReference type="ARBA" id="ARBA00004141"/>
    </source>
</evidence>
<dbReference type="OrthoDB" id="142000at2157"/>
<feature type="domain" description="Cation efflux protein transmembrane" evidence="7">
    <location>
        <begin position="19"/>
        <end position="207"/>
    </location>
</feature>
<dbReference type="Gene3D" id="3.30.70.1350">
    <property type="entry name" value="Cation efflux protein, cytoplasmic domain"/>
    <property type="match status" value="1"/>
</dbReference>
<dbReference type="Pfam" id="PF01545">
    <property type="entry name" value="Cation_efflux"/>
    <property type="match status" value="1"/>
</dbReference>
<keyword evidence="5 6" id="KW-0472">Membrane</keyword>
<evidence type="ECO:0000256" key="5">
    <source>
        <dbReference type="ARBA" id="ARBA00023136"/>
    </source>
</evidence>
<dbReference type="GO" id="GO:0015093">
    <property type="term" value="F:ferrous iron transmembrane transporter activity"/>
    <property type="evidence" value="ECO:0007669"/>
    <property type="project" value="TreeGrafter"/>
</dbReference>
<keyword evidence="10" id="KW-1185">Reference proteome</keyword>
<comment type="subcellular location">
    <subcellularLocation>
        <location evidence="1">Membrane</location>
        <topology evidence="1">Multi-pass membrane protein</topology>
    </subcellularLocation>
</comment>
<accession>A0A099T3K5</accession>
<dbReference type="EMBL" id="JRHO01000004">
    <property type="protein sequence ID" value="KGK99627.1"/>
    <property type="molecule type" value="Genomic_DNA"/>
</dbReference>
<feature type="transmembrane region" description="Helical" evidence="6">
    <location>
        <begin position="89"/>
        <end position="112"/>
    </location>
</feature>
<dbReference type="InterPro" id="IPR027469">
    <property type="entry name" value="Cation_efflux_TMD_sf"/>
</dbReference>
<feature type="transmembrane region" description="Helical" evidence="6">
    <location>
        <begin position="161"/>
        <end position="193"/>
    </location>
</feature>
<name>A0A099T3K5_METMT</name>
<evidence type="ECO:0000313" key="10">
    <source>
        <dbReference type="Proteomes" id="UP000029859"/>
    </source>
</evidence>
<dbReference type="NCBIfam" id="TIGR01297">
    <property type="entry name" value="CDF"/>
    <property type="match status" value="1"/>
</dbReference>
<keyword evidence="4 6" id="KW-1133">Transmembrane helix</keyword>
<dbReference type="SUPFAM" id="SSF161111">
    <property type="entry name" value="Cation efflux protein transmembrane domain-like"/>
    <property type="match status" value="1"/>
</dbReference>
<dbReference type="GO" id="GO:0006882">
    <property type="term" value="P:intracellular zinc ion homeostasis"/>
    <property type="evidence" value="ECO:0007669"/>
    <property type="project" value="TreeGrafter"/>
</dbReference>
<organism evidence="9 10">
    <name type="scientific">Methanococcoides methylutens</name>
    <dbReference type="NCBI Taxonomy" id="2226"/>
    <lineage>
        <taxon>Archaea</taxon>
        <taxon>Methanobacteriati</taxon>
        <taxon>Methanobacteriota</taxon>
        <taxon>Stenosarchaea group</taxon>
        <taxon>Methanomicrobia</taxon>
        <taxon>Methanosarcinales</taxon>
        <taxon>Methanosarcinaceae</taxon>
        <taxon>Methanococcoides</taxon>
    </lineage>
</organism>
<dbReference type="InterPro" id="IPR002524">
    <property type="entry name" value="Cation_efflux"/>
</dbReference>
<feature type="domain" description="Cation efflux protein cytoplasmic" evidence="8">
    <location>
        <begin position="214"/>
        <end position="287"/>
    </location>
</feature>
<keyword evidence="2" id="KW-0813">Transport</keyword>
<feature type="transmembrane region" description="Helical" evidence="6">
    <location>
        <begin position="118"/>
        <end position="137"/>
    </location>
</feature>
<evidence type="ECO:0000256" key="6">
    <source>
        <dbReference type="SAM" id="Phobius"/>
    </source>
</evidence>
<dbReference type="SUPFAM" id="SSF160240">
    <property type="entry name" value="Cation efflux protein cytoplasmic domain-like"/>
    <property type="match status" value="1"/>
</dbReference>
<dbReference type="Gene3D" id="1.20.1510.10">
    <property type="entry name" value="Cation efflux protein transmembrane domain"/>
    <property type="match status" value="1"/>
</dbReference>
<proteinExistence type="predicted"/>
<dbReference type="Pfam" id="PF16916">
    <property type="entry name" value="ZT_dimer"/>
    <property type="match status" value="1"/>
</dbReference>
<evidence type="ECO:0000259" key="8">
    <source>
        <dbReference type="Pfam" id="PF16916"/>
    </source>
</evidence>
<dbReference type="RefSeq" id="WP_048193148.1">
    <property type="nucleotide sequence ID" value="NZ_CAAGSM010000003.1"/>
</dbReference>
<reference evidence="9 10" key="1">
    <citation type="submission" date="2014-09" db="EMBL/GenBank/DDBJ databases">
        <title>Draft genome sequence of an obligately methylotrophic methanogen, Methanococcoides methylutens, isolated from marine sediment.</title>
        <authorList>
            <person name="Guan Y."/>
            <person name="Ngugi D.K."/>
            <person name="Blom J."/>
            <person name="Ali S."/>
            <person name="Ferry J.G."/>
            <person name="Stingl U."/>
        </authorList>
    </citation>
    <scope>NUCLEOTIDE SEQUENCE [LARGE SCALE GENOMIC DNA]</scope>
    <source>
        <strain evidence="9 10">DSM 2657</strain>
    </source>
</reference>
<dbReference type="InterPro" id="IPR050291">
    <property type="entry name" value="CDF_Transporter"/>
</dbReference>
<sequence length="288" mass="32337">MKNEGINMWTIYSIKGISFAFLLVYLAIAMLELTIGIYAGLSAIESIGYYSLFICIIGSARIFVPQIVSQFTDKDHPYGYKKYGSLMSLFVALMFVLFGIYVLKTMITAISVDNYYKFYPFVLATLFVAIILDILILKNKKEEAFLGLKDIFTPSMVETDLLLSIVVAGILISGTIYPLAEILVVFLIVAFLFKECASIIVESSNTLCDGCRLDENTVCRIVNSIDGVEDCYMVRAHGASQSIFVDLRVKVLSDMHIRDTQRLVARIENDLKRTYRGVSDVFVHVEPL</sequence>
<feature type="transmembrane region" description="Helical" evidence="6">
    <location>
        <begin position="47"/>
        <end position="68"/>
    </location>
</feature>
<dbReference type="GO" id="GO:0015341">
    <property type="term" value="F:zinc efflux antiporter activity"/>
    <property type="evidence" value="ECO:0007669"/>
    <property type="project" value="TreeGrafter"/>
</dbReference>
<evidence type="ECO:0000313" key="9">
    <source>
        <dbReference type="EMBL" id="KGK99627.1"/>
    </source>
</evidence>
<keyword evidence="3 6" id="KW-0812">Transmembrane</keyword>
<dbReference type="Proteomes" id="UP000029859">
    <property type="component" value="Unassembled WGS sequence"/>
</dbReference>
<comment type="caution">
    <text evidence="9">The sequence shown here is derived from an EMBL/GenBank/DDBJ whole genome shotgun (WGS) entry which is preliminary data.</text>
</comment>
<evidence type="ECO:0000256" key="4">
    <source>
        <dbReference type="ARBA" id="ARBA00022989"/>
    </source>
</evidence>
<dbReference type="InterPro" id="IPR036837">
    <property type="entry name" value="Cation_efflux_CTD_sf"/>
</dbReference>
<evidence type="ECO:0000256" key="2">
    <source>
        <dbReference type="ARBA" id="ARBA00022448"/>
    </source>
</evidence>
<dbReference type="GO" id="GO:0005886">
    <property type="term" value="C:plasma membrane"/>
    <property type="evidence" value="ECO:0007669"/>
    <property type="project" value="TreeGrafter"/>
</dbReference>
<dbReference type="InterPro" id="IPR027470">
    <property type="entry name" value="Cation_efflux_CTD"/>
</dbReference>